<reference evidence="1 2" key="1">
    <citation type="submission" date="2024-01" db="EMBL/GenBank/DDBJ databases">
        <title>Maribacter spp. originated from different algae showed divergent polysaccharides utilization ability.</title>
        <authorList>
            <person name="Wang H."/>
            <person name="Wu Y."/>
        </authorList>
    </citation>
    <scope>NUCLEOTIDE SEQUENCE [LARGE SCALE GENOMIC DNA]</scope>
    <source>
        <strain evidence="1 2">PR1</strain>
    </source>
</reference>
<dbReference type="InterPro" id="IPR015003">
    <property type="entry name" value="DUF1853"/>
</dbReference>
<proteinExistence type="predicted"/>
<dbReference type="RefSeq" id="WP_272650762.1">
    <property type="nucleotide sequence ID" value="NZ_JAZDDG010000003.1"/>
</dbReference>
<evidence type="ECO:0000313" key="2">
    <source>
        <dbReference type="Proteomes" id="UP001356308"/>
    </source>
</evidence>
<gene>
    <name evidence="1" type="ORF">V1I91_07670</name>
</gene>
<dbReference type="EMBL" id="JAZDDG010000003">
    <property type="protein sequence ID" value="MEE1975944.1"/>
    <property type="molecule type" value="Genomic_DNA"/>
</dbReference>
<keyword evidence="2" id="KW-1185">Reference proteome</keyword>
<name>A0ABU7ISS8_9FLAO</name>
<protein>
    <submittedName>
        <fullName evidence="1">DUF1853 family protein</fullName>
    </submittedName>
</protein>
<dbReference type="Proteomes" id="UP001356308">
    <property type="component" value="Unassembled WGS sequence"/>
</dbReference>
<sequence length="271" mass="32130">MSDHLDQQIQGFLQTPPLWTKTQFGMRQFKFPEVDLTHFQPKPIPQKLRLGHQMEQVCKQLLDHSPTFEVLLYNEPVRQGKQTIGEIDFILKNNTTGKLVHVELTYKFYIINPEISEPIHQLMGPNRRDMFFTKLEKIKNEQFGLLHSPAGQKTLAENGIPFQNIQHQTCYKAQLFEPYQSKAINIRPLNTQCIVGFWLRLDDLRAADFKAFEFYIPYKAQWVLEPHNKVPWISHFETLMEVNLRFLKQNAPMVWVKKSESQIEKFFVVWW</sequence>
<comment type="caution">
    <text evidence="1">The sequence shown here is derived from an EMBL/GenBank/DDBJ whole genome shotgun (WGS) entry which is preliminary data.</text>
</comment>
<accession>A0ABU7ISS8</accession>
<organism evidence="1 2">
    <name type="scientific">Maribacter cobaltidurans</name>
    <dbReference type="NCBI Taxonomy" id="1178778"/>
    <lineage>
        <taxon>Bacteria</taxon>
        <taxon>Pseudomonadati</taxon>
        <taxon>Bacteroidota</taxon>
        <taxon>Flavobacteriia</taxon>
        <taxon>Flavobacteriales</taxon>
        <taxon>Flavobacteriaceae</taxon>
        <taxon>Maribacter</taxon>
    </lineage>
</organism>
<evidence type="ECO:0000313" key="1">
    <source>
        <dbReference type="EMBL" id="MEE1975944.1"/>
    </source>
</evidence>
<dbReference type="Pfam" id="PF08907">
    <property type="entry name" value="DUF1853"/>
    <property type="match status" value="1"/>
</dbReference>